<name>A0A1Y0D843_9GAMM</name>
<dbReference type="PANTHER" id="PTHR14614">
    <property type="entry name" value="HEPATOCELLULAR CARCINOMA-ASSOCIATED ANTIGEN"/>
    <property type="match status" value="1"/>
</dbReference>
<proteinExistence type="predicted"/>
<dbReference type="Gene3D" id="3.40.50.150">
    <property type="entry name" value="Vaccinia Virus protein VP39"/>
    <property type="match status" value="1"/>
</dbReference>
<keyword evidence="1" id="KW-0808">Transferase</keyword>
<keyword evidence="1" id="KW-0418">Kinase</keyword>
<accession>A0A1Y0D843</accession>
<dbReference type="GO" id="GO:0016301">
    <property type="term" value="F:kinase activity"/>
    <property type="evidence" value="ECO:0007669"/>
    <property type="project" value="UniProtKB-KW"/>
</dbReference>
<evidence type="ECO:0000313" key="2">
    <source>
        <dbReference type="Proteomes" id="UP000243937"/>
    </source>
</evidence>
<dbReference type="Pfam" id="PF10294">
    <property type="entry name" value="Methyltransf_16"/>
    <property type="match status" value="1"/>
</dbReference>
<keyword evidence="2" id="KW-1185">Reference proteome</keyword>
<dbReference type="KEGG" id="opf:CBP31_11860"/>
<dbReference type="SUPFAM" id="SSF53335">
    <property type="entry name" value="S-adenosyl-L-methionine-dependent methyltransferases"/>
    <property type="match status" value="1"/>
</dbReference>
<dbReference type="InterPro" id="IPR029063">
    <property type="entry name" value="SAM-dependent_MTases_sf"/>
</dbReference>
<protein>
    <submittedName>
        <fullName evidence="1">Histidine kinase</fullName>
    </submittedName>
</protein>
<gene>
    <name evidence="1" type="ORF">CBP31_11860</name>
</gene>
<dbReference type="InterPro" id="IPR019410">
    <property type="entry name" value="Methyltransf_16"/>
</dbReference>
<dbReference type="EMBL" id="CP021377">
    <property type="protein sequence ID" value="ART83225.1"/>
    <property type="molecule type" value="Genomic_DNA"/>
</dbReference>
<reference evidence="1 2" key="1">
    <citation type="journal article" date="2014" name="Int. J. Syst. Evol. Microbiol.">
        <title>Oceanisphaera profunda sp. nov., a marine bacterium isolated from deep-sea sediment, and emended description of the genus Oceanisphaera.</title>
        <authorList>
            <person name="Xu Z."/>
            <person name="Zhang X.Y."/>
            <person name="Su H.N."/>
            <person name="Yu Z.C."/>
            <person name="Liu C."/>
            <person name="Li H."/>
            <person name="Chen X.L."/>
            <person name="Song X.Y."/>
            <person name="Xie B.B."/>
            <person name="Qin Q.L."/>
            <person name="Zhou B.C."/>
            <person name="Shi M."/>
            <person name="Huang Y."/>
            <person name="Zhang Y.Z."/>
        </authorList>
    </citation>
    <scope>NUCLEOTIDE SEQUENCE [LARGE SCALE GENOMIC DNA]</scope>
    <source>
        <strain evidence="1 2">SM1222</strain>
    </source>
</reference>
<dbReference type="Proteomes" id="UP000243937">
    <property type="component" value="Chromosome"/>
</dbReference>
<organism evidence="1 2">
    <name type="scientific">Oceanisphaera profunda</name>
    <dbReference type="NCBI Taxonomy" id="1416627"/>
    <lineage>
        <taxon>Bacteria</taxon>
        <taxon>Pseudomonadati</taxon>
        <taxon>Pseudomonadota</taxon>
        <taxon>Gammaproteobacteria</taxon>
        <taxon>Aeromonadales</taxon>
        <taxon>Aeromonadaceae</taxon>
        <taxon>Oceanisphaera</taxon>
    </lineage>
</organism>
<dbReference type="CDD" id="cd02440">
    <property type="entry name" value="AdoMet_MTases"/>
    <property type="match status" value="1"/>
</dbReference>
<dbReference type="OrthoDB" id="264333at2"/>
<dbReference type="AlphaFoldDB" id="A0A1Y0D843"/>
<evidence type="ECO:0000313" key="1">
    <source>
        <dbReference type="EMBL" id="ART83225.1"/>
    </source>
</evidence>
<dbReference type="RefSeq" id="WP_087037537.1">
    <property type="nucleotide sequence ID" value="NZ_CP021377.1"/>
</dbReference>
<sequence length="219" mass="25250">MTTPVRVRYQTIEIGHKDIHLCTLRDNQQFSDPKGEAEALGICDTSWPLFGVVWPSSLVLANHMLDYDIKDKRILEVGCGIGLSSIVLNQRHANITATDYHPKVEYFLDRNTLLNNNKAINFERVDWNDEQSKLGHFDLIIGSDLLYEDQHVPLLARFIDRHASPDCKVILVDPGRGRRNKISNKMLKFGFNSRHIKPLHTDYLEQPFKGHIMKFSRTQ</sequence>